<dbReference type="AlphaFoldDB" id="A0A432LM56"/>
<sequence length="298" mass="34993">MVFTSLCDKQKDAEFIFLLTSDSIKYWDNENRELGGVVFNRKDCSFWKYDKNRCFFIASEQDRHSRYFSVEGDTLIISFSSSNIKTNYLYLREKLLKLTEDTLIMQVIDDRGEYLPSTYIKSKDQSSRLKNSPNLYNRKIPEPNVQKDTMWNMVYSVCKVYRAMNACPDTMNTVIRVRVNPSGIVEMAKYERTPPDSTTYSAFYSAFLSFVKKLPFKPGRDIETKETFEMEILLPCTFLTKERVEMKHQNNVLKRTRKRIGGIRKKIEKEKTAVEKTGYDKDISVIYTDVCCQTKIFN</sequence>
<comment type="caution">
    <text evidence="1">The sequence shown here is derived from an EMBL/GenBank/DDBJ whole genome shotgun (WGS) entry which is preliminary data.</text>
</comment>
<evidence type="ECO:0000313" key="2">
    <source>
        <dbReference type="Proteomes" id="UP000278983"/>
    </source>
</evidence>
<dbReference type="Proteomes" id="UP000278983">
    <property type="component" value="Unassembled WGS sequence"/>
</dbReference>
<name>A0A432LM56_9BACT</name>
<protein>
    <submittedName>
        <fullName evidence="1">Uncharacterized protein</fullName>
    </submittedName>
</protein>
<organism evidence="1 2">
    <name type="scientific">Prevotella koreensis</name>
    <dbReference type="NCBI Taxonomy" id="2490854"/>
    <lineage>
        <taxon>Bacteria</taxon>
        <taxon>Pseudomonadati</taxon>
        <taxon>Bacteroidota</taxon>
        <taxon>Bacteroidia</taxon>
        <taxon>Bacteroidales</taxon>
        <taxon>Prevotellaceae</taxon>
        <taxon>Prevotella</taxon>
    </lineage>
</organism>
<accession>A0A432LM56</accession>
<dbReference type="EMBL" id="RYYU01000001">
    <property type="protein sequence ID" value="RUL59900.1"/>
    <property type="molecule type" value="Genomic_DNA"/>
</dbReference>
<proteinExistence type="predicted"/>
<evidence type="ECO:0000313" key="1">
    <source>
        <dbReference type="EMBL" id="RUL59900.1"/>
    </source>
</evidence>
<reference evidence="1 2" key="1">
    <citation type="submission" date="2018-12" db="EMBL/GenBank/DDBJ databases">
        <title>Genome sequencing of Prevotella sp. KCOM 3155 (= JS262).</title>
        <authorList>
            <person name="Kook J.-K."/>
            <person name="Park S.-N."/>
            <person name="Lim Y.K."/>
        </authorList>
    </citation>
    <scope>NUCLEOTIDE SEQUENCE [LARGE SCALE GENOMIC DNA]</scope>
    <source>
        <strain evidence="1 2">KCOM 3155</strain>
    </source>
</reference>
<gene>
    <name evidence="1" type="ORF">EHV08_09190</name>
</gene>
<keyword evidence="2" id="KW-1185">Reference proteome</keyword>